<organism evidence="1 2">
    <name type="scientific">Roridomyces roridus</name>
    <dbReference type="NCBI Taxonomy" id="1738132"/>
    <lineage>
        <taxon>Eukaryota</taxon>
        <taxon>Fungi</taxon>
        <taxon>Dikarya</taxon>
        <taxon>Basidiomycota</taxon>
        <taxon>Agaricomycotina</taxon>
        <taxon>Agaricomycetes</taxon>
        <taxon>Agaricomycetidae</taxon>
        <taxon>Agaricales</taxon>
        <taxon>Marasmiineae</taxon>
        <taxon>Mycenaceae</taxon>
        <taxon>Roridomyces</taxon>
    </lineage>
</organism>
<proteinExistence type="predicted"/>
<dbReference type="Proteomes" id="UP001221142">
    <property type="component" value="Unassembled WGS sequence"/>
</dbReference>
<dbReference type="EMBL" id="JARKIF010000008">
    <property type="protein sequence ID" value="KAJ7633039.1"/>
    <property type="molecule type" value="Genomic_DNA"/>
</dbReference>
<gene>
    <name evidence="1" type="ORF">FB45DRAFT_914216</name>
</gene>
<reference evidence="1" key="1">
    <citation type="submission" date="2023-03" db="EMBL/GenBank/DDBJ databases">
        <title>Massive genome expansion in bonnet fungi (Mycena s.s.) driven by repeated elements and novel gene families across ecological guilds.</title>
        <authorList>
            <consortium name="Lawrence Berkeley National Laboratory"/>
            <person name="Harder C.B."/>
            <person name="Miyauchi S."/>
            <person name="Viragh M."/>
            <person name="Kuo A."/>
            <person name="Thoen E."/>
            <person name="Andreopoulos B."/>
            <person name="Lu D."/>
            <person name="Skrede I."/>
            <person name="Drula E."/>
            <person name="Henrissat B."/>
            <person name="Morin E."/>
            <person name="Kohler A."/>
            <person name="Barry K."/>
            <person name="LaButti K."/>
            <person name="Morin E."/>
            <person name="Salamov A."/>
            <person name="Lipzen A."/>
            <person name="Mereny Z."/>
            <person name="Hegedus B."/>
            <person name="Baldrian P."/>
            <person name="Stursova M."/>
            <person name="Weitz H."/>
            <person name="Taylor A."/>
            <person name="Grigoriev I.V."/>
            <person name="Nagy L.G."/>
            <person name="Martin F."/>
            <person name="Kauserud H."/>
        </authorList>
    </citation>
    <scope>NUCLEOTIDE SEQUENCE</scope>
    <source>
        <strain evidence="1">9284</strain>
    </source>
</reference>
<keyword evidence="2" id="KW-1185">Reference proteome</keyword>
<protein>
    <submittedName>
        <fullName evidence="1">Uncharacterized protein</fullName>
    </submittedName>
</protein>
<accession>A0AAD7BXI6</accession>
<evidence type="ECO:0000313" key="2">
    <source>
        <dbReference type="Proteomes" id="UP001221142"/>
    </source>
</evidence>
<sequence>MHPIMETFLREAERWEEVYLDSPSCFTVDVLSKAREDLDAYNFPLLRRFNCTAYEFCSEYPDGAVFQSIPFAQLDRYQEYVCSWHMDPERLWKIVSQLAQADTLRIAIPSASESVIKLPRLRSAFLAVDTYEATHLTMDQVLACFDMPQVEFLYLDIPRSSFIGVDVLCPVPKQFQNLKALRLCGSQQVSNGALTCILSHIGTLTDFGIELYYTNTDARHLLGLLRPKPNSILLPRLQALRITPPGEEGIVDELLGMLRERFGGVKGLEFSRLRLFSVYHPASRDALPDAILDELQSLKAQEGWDIRVDQRWHGDFWENEVFL</sequence>
<name>A0AAD7BXI6_9AGAR</name>
<dbReference type="AlphaFoldDB" id="A0AAD7BXI6"/>
<evidence type="ECO:0000313" key="1">
    <source>
        <dbReference type="EMBL" id="KAJ7633039.1"/>
    </source>
</evidence>
<comment type="caution">
    <text evidence="1">The sequence shown here is derived from an EMBL/GenBank/DDBJ whole genome shotgun (WGS) entry which is preliminary data.</text>
</comment>